<protein>
    <submittedName>
        <fullName evidence="1">Uncharacterized protein</fullName>
    </submittedName>
</protein>
<dbReference type="EMBL" id="MU276132">
    <property type="protein sequence ID" value="KAI0041282.1"/>
    <property type="molecule type" value="Genomic_DNA"/>
</dbReference>
<reference evidence="1" key="2">
    <citation type="journal article" date="2022" name="New Phytol.">
        <title>Evolutionary transition to the ectomycorrhizal habit in the genomes of a hyperdiverse lineage of mushroom-forming fungi.</title>
        <authorList>
            <person name="Looney B."/>
            <person name="Miyauchi S."/>
            <person name="Morin E."/>
            <person name="Drula E."/>
            <person name="Courty P.E."/>
            <person name="Kohler A."/>
            <person name="Kuo A."/>
            <person name="LaButti K."/>
            <person name="Pangilinan J."/>
            <person name="Lipzen A."/>
            <person name="Riley R."/>
            <person name="Andreopoulos W."/>
            <person name="He G."/>
            <person name="Johnson J."/>
            <person name="Nolan M."/>
            <person name="Tritt A."/>
            <person name="Barry K.W."/>
            <person name="Grigoriev I.V."/>
            <person name="Nagy L.G."/>
            <person name="Hibbett D."/>
            <person name="Henrissat B."/>
            <person name="Matheny P.B."/>
            <person name="Labbe J."/>
            <person name="Martin F.M."/>
        </authorList>
    </citation>
    <scope>NUCLEOTIDE SEQUENCE</scope>
    <source>
        <strain evidence="1">FP105234-sp</strain>
    </source>
</reference>
<name>A0ACB8RBQ2_9AGAM</name>
<organism evidence="1 2">
    <name type="scientific">Auriscalpium vulgare</name>
    <dbReference type="NCBI Taxonomy" id="40419"/>
    <lineage>
        <taxon>Eukaryota</taxon>
        <taxon>Fungi</taxon>
        <taxon>Dikarya</taxon>
        <taxon>Basidiomycota</taxon>
        <taxon>Agaricomycotina</taxon>
        <taxon>Agaricomycetes</taxon>
        <taxon>Russulales</taxon>
        <taxon>Auriscalpiaceae</taxon>
        <taxon>Auriscalpium</taxon>
    </lineage>
</organism>
<proteinExistence type="predicted"/>
<accession>A0ACB8RBQ2</accession>
<evidence type="ECO:0000313" key="1">
    <source>
        <dbReference type="EMBL" id="KAI0041282.1"/>
    </source>
</evidence>
<sequence>MAILSHEIPSHAPTVTVEAKPNHILHDVTALPSPQWAQQPWHYIFRVRPSILLAILIHALKLAPARRFQKGDSAWARSIKGCWRLVTICDDGAVEIIDSRRHTVYTATWLREGFTLRGSFSPESGDIKPDTNVVRGLIEEEGRAKVDEDAWAGITGDKDC</sequence>
<reference evidence="1" key="1">
    <citation type="submission" date="2021-02" db="EMBL/GenBank/DDBJ databases">
        <authorList>
            <consortium name="DOE Joint Genome Institute"/>
            <person name="Ahrendt S."/>
            <person name="Looney B.P."/>
            <person name="Miyauchi S."/>
            <person name="Morin E."/>
            <person name="Drula E."/>
            <person name="Courty P.E."/>
            <person name="Chicoki N."/>
            <person name="Fauchery L."/>
            <person name="Kohler A."/>
            <person name="Kuo A."/>
            <person name="Labutti K."/>
            <person name="Pangilinan J."/>
            <person name="Lipzen A."/>
            <person name="Riley R."/>
            <person name="Andreopoulos W."/>
            <person name="He G."/>
            <person name="Johnson J."/>
            <person name="Barry K.W."/>
            <person name="Grigoriev I.V."/>
            <person name="Nagy L."/>
            <person name="Hibbett D."/>
            <person name="Henrissat B."/>
            <person name="Matheny P.B."/>
            <person name="Labbe J."/>
            <person name="Martin F."/>
        </authorList>
    </citation>
    <scope>NUCLEOTIDE SEQUENCE</scope>
    <source>
        <strain evidence="1">FP105234-sp</strain>
    </source>
</reference>
<keyword evidence="2" id="KW-1185">Reference proteome</keyword>
<evidence type="ECO:0000313" key="2">
    <source>
        <dbReference type="Proteomes" id="UP000814033"/>
    </source>
</evidence>
<gene>
    <name evidence="1" type="ORF">FA95DRAFT_1576452</name>
</gene>
<comment type="caution">
    <text evidence="1">The sequence shown here is derived from an EMBL/GenBank/DDBJ whole genome shotgun (WGS) entry which is preliminary data.</text>
</comment>
<dbReference type="Proteomes" id="UP000814033">
    <property type="component" value="Unassembled WGS sequence"/>
</dbReference>